<dbReference type="RefSeq" id="WP_213499213.1">
    <property type="nucleotide sequence ID" value="NZ_CP074694.1"/>
</dbReference>
<proteinExistence type="predicted"/>
<dbReference type="Proteomes" id="UP000676194">
    <property type="component" value="Chromosome"/>
</dbReference>
<feature type="transmembrane region" description="Helical" evidence="1">
    <location>
        <begin position="171"/>
        <end position="191"/>
    </location>
</feature>
<keyword evidence="3" id="KW-0012">Acyltransferase</keyword>
<dbReference type="EMBL" id="CP074694">
    <property type="protein sequence ID" value="QVL34241.1"/>
    <property type="molecule type" value="Genomic_DNA"/>
</dbReference>
<keyword evidence="3" id="KW-0808">Transferase</keyword>
<evidence type="ECO:0000256" key="1">
    <source>
        <dbReference type="SAM" id="Phobius"/>
    </source>
</evidence>
<gene>
    <name evidence="3" type="ORF">KIH39_10140</name>
</gene>
<feature type="transmembrane region" description="Helical" evidence="1">
    <location>
        <begin position="197"/>
        <end position="219"/>
    </location>
</feature>
<evidence type="ECO:0000259" key="2">
    <source>
        <dbReference type="Pfam" id="PF01757"/>
    </source>
</evidence>
<evidence type="ECO:0000313" key="4">
    <source>
        <dbReference type="Proteomes" id="UP000676194"/>
    </source>
</evidence>
<feature type="transmembrane region" description="Helical" evidence="1">
    <location>
        <begin position="95"/>
        <end position="124"/>
    </location>
</feature>
<feature type="transmembrane region" description="Helical" evidence="1">
    <location>
        <begin position="144"/>
        <end position="164"/>
    </location>
</feature>
<dbReference type="GO" id="GO:0016020">
    <property type="term" value="C:membrane"/>
    <property type="evidence" value="ECO:0007669"/>
    <property type="project" value="TreeGrafter"/>
</dbReference>
<dbReference type="InterPro" id="IPR050879">
    <property type="entry name" value="Acyltransferase_3"/>
</dbReference>
<keyword evidence="1" id="KW-0472">Membrane</keyword>
<organism evidence="3 4">
    <name type="scientific">Telmatocola sphagniphila</name>
    <dbReference type="NCBI Taxonomy" id="1123043"/>
    <lineage>
        <taxon>Bacteria</taxon>
        <taxon>Pseudomonadati</taxon>
        <taxon>Planctomycetota</taxon>
        <taxon>Planctomycetia</taxon>
        <taxon>Gemmatales</taxon>
        <taxon>Gemmataceae</taxon>
    </lineage>
</organism>
<keyword evidence="1" id="KW-1133">Transmembrane helix</keyword>
<dbReference type="InterPro" id="IPR002656">
    <property type="entry name" value="Acyl_transf_3_dom"/>
</dbReference>
<dbReference type="PANTHER" id="PTHR23028:SF53">
    <property type="entry name" value="ACYL_TRANSF_3 DOMAIN-CONTAINING PROTEIN"/>
    <property type="match status" value="1"/>
</dbReference>
<accession>A0A8E6F085</accession>
<dbReference type="Pfam" id="PF01757">
    <property type="entry name" value="Acyl_transf_3"/>
    <property type="match status" value="1"/>
</dbReference>
<feature type="transmembrane region" description="Helical" evidence="1">
    <location>
        <begin position="12"/>
        <end position="30"/>
    </location>
</feature>
<feature type="transmembrane region" description="Helical" evidence="1">
    <location>
        <begin position="231"/>
        <end position="252"/>
    </location>
</feature>
<dbReference type="PANTHER" id="PTHR23028">
    <property type="entry name" value="ACETYLTRANSFERASE"/>
    <property type="match status" value="1"/>
</dbReference>
<keyword evidence="1" id="KW-0812">Transmembrane</keyword>
<keyword evidence="4" id="KW-1185">Reference proteome</keyword>
<evidence type="ECO:0000313" key="3">
    <source>
        <dbReference type="EMBL" id="QVL34241.1"/>
    </source>
</evidence>
<feature type="transmembrane region" description="Helical" evidence="1">
    <location>
        <begin position="258"/>
        <end position="280"/>
    </location>
</feature>
<dbReference type="GO" id="GO:0009103">
    <property type="term" value="P:lipopolysaccharide biosynthetic process"/>
    <property type="evidence" value="ECO:0007669"/>
    <property type="project" value="TreeGrafter"/>
</dbReference>
<protein>
    <submittedName>
        <fullName evidence="3">Acyltransferase</fullName>
    </submittedName>
</protein>
<dbReference type="KEGG" id="tsph:KIH39_10140"/>
<sequence length="371" mass="42686">MQNRTHRLPCIDGLRALSVLSVILCHYRLLSSEPSSPMATQVTFYLGRPLGVLCFFVISGFLITHLLRIELERTSHISLRNFYIRRVLRIFPPMYLYLGIVVLLKLLGEIPLGIPNFIAALFFLSDYTCFFLPESSSDWVIAHFWSLSVEEQFYFLWPLAFLLLKPRKAAILCFIIIGLSPILRFATYFLFVEQRSYLTSMLHCTADPLLIGCLLALLAQGARFNLILNQCSYSLYPTAAFGILLLVSPLLVLAAGNYYWFSLGIPLNSAAVAFLISWFIRYPSSRVGVLLESRPFRYLGQRSYGLYLWQELILSNYFDGTWLAITPINFCTILLIAEFSYQTVERPLIKLRSRYRKKNEANLESHYEPKC</sequence>
<reference evidence="3" key="1">
    <citation type="submission" date="2021-05" db="EMBL/GenBank/DDBJ databases">
        <title>Complete genome sequence of the cellulolytic planctomycete Telmatocola sphagniphila SP2T and characterization of the first cellulase from planctomycetes.</title>
        <authorList>
            <person name="Rakitin A.L."/>
            <person name="Beletsky A.V."/>
            <person name="Naumoff D.G."/>
            <person name="Kulichevskaya I.S."/>
            <person name="Mardanov A.V."/>
            <person name="Ravin N.V."/>
            <person name="Dedysh S.N."/>
        </authorList>
    </citation>
    <scope>NUCLEOTIDE SEQUENCE</scope>
    <source>
        <strain evidence="3">SP2T</strain>
    </source>
</reference>
<feature type="domain" description="Acyltransferase 3" evidence="2">
    <location>
        <begin position="10"/>
        <end position="332"/>
    </location>
</feature>
<feature type="transmembrane region" description="Helical" evidence="1">
    <location>
        <begin position="50"/>
        <end position="67"/>
    </location>
</feature>
<dbReference type="AlphaFoldDB" id="A0A8E6F085"/>
<dbReference type="GO" id="GO:0016747">
    <property type="term" value="F:acyltransferase activity, transferring groups other than amino-acyl groups"/>
    <property type="evidence" value="ECO:0007669"/>
    <property type="project" value="InterPro"/>
</dbReference>
<name>A0A8E6F085_9BACT</name>